<name>A0ABQ0LNW4_MYCCL</name>
<accession>A0ABQ0LNW4</accession>
<keyword evidence="1" id="KW-0812">Transmembrane</keyword>
<keyword evidence="1" id="KW-0472">Membrane</keyword>
<evidence type="ECO:0000256" key="1">
    <source>
        <dbReference type="SAM" id="Phobius"/>
    </source>
</evidence>
<gene>
    <name evidence="2" type="ORF">MCHLO_09293</name>
</gene>
<keyword evidence="1" id="KW-1133">Transmembrane helix</keyword>
<evidence type="ECO:0000313" key="2">
    <source>
        <dbReference type="EMBL" id="GAT52222.1"/>
    </source>
</evidence>
<reference evidence="2" key="1">
    <citation type="submission" date="2014-09" db="EMBL/GenBank/DDBJ databases">
        <title>Genome sequence of the luminous mushroom Mycena chlorophos for searching fungal bioluminescence genes.</title>
        <authorList>
            <person name="Tanaka Y."/>
            <person name="Kasuga D."/>
            <person name="Oba Y."/>
            <person name="Hase S."/>
            <person name="Sato K."/>
            <person name="Oba Y."/>
            <person name="Sakakibara Y."/>
        </authorList>
    </citation>
    <scope>NUCLEOTIDE SEQUENCE</scope>
</reference>
<evidence type="ECO:0000313" key="3">
    <source>
        <dbReference type="Proteomes" id="UP000815677"/>
    </source>
</evidence>
<keyword evidence="3" id="KW-1185">Reference proteome</keyword>
<dbReference type="EMBL" id="DF847666">
    <property type="protein sequence ID" value="GAT52222.1"/>
    <property type="molecule type" value="Genomic_DNA"/>
</dbReference>
<feature type="transmembrane region" description="Helical" evidence="1">
    <location>
        <begin position="61"/>
        <end position="81"/>
    </location>
</feature>
<organism evidence="2 3">
    <name type="scientific">Mycena chlorophos</name>
    <name type="common">Agaric fungus</name>
    <name type="synonym">Agaricus chlorophos</name>
    <dbReference type="NCBI Taxonomy" id="658473"/>
    <lineage>
        <taxon>Eukaryota</taxon>
        <taxon>Fungi</taxon>
        <taxon>Dikarya</taxon>
        <taxon>Basidiomycota</taxon>
        <taxon>Agaricomycotina</taxon>
        <taxon>Agaricomycetes</taxon>
        <taxon>Agaricomycetidae</taxon>
        <taxon>Agaricales</taxon>
        <taxon>Marasmiineae</taxon>
        <taxon>Mycenaceae</taxon>
        <taxon>Mycena</taxon>
    </lineage>
</organism>
<protein>
    <submittedName>
        <fullName evidence="2">Uncharacterized protein</fullName>
    </submittedName>
</protein>
<proteinExistence type="predicted"/>
<dbReference type="Proteomes" id="UP000815677">
    <property type="component" value="Unassembled WGS sequence"/>
</dbReference>
<sequence>MLALRTHHLRAVRHVRFKATAPPRPPRADLASIPQAIRELLPQRQERPTDPNAAPPKRRGLLFYLLLASPLFIWIQIERYFDPKPLLEKKRLQAMQGRLATLRETKVASPSFAESNAVISYLRVVFSVMLPPDIQRHMRTDEVLTLLDEQCPPELLEALQEFCMATYGVAQGVVGNPEQEINASEKIQDATDAILRSCYQTVHRRFRNTSKA</sequence>